<keyword evidence="1" id="KW-0560">Oxidoreductase</keyword>
<dbReference type="GO" id="GO:0051536">
    <property type="term" value="F:iron-sulfur cluster binding"/>
    <property type="evidence" value="ECO:0007669"/>
    <property type="project" value="InterPro"/>
</dbReference>
<dbReference type="RefSeq" id="WP_156999854.1">
    <property type="nucleotide sequence ID" value="NZ_BAAANU010000026.1"/>
</dbReference>
<keyword evidence="4" id="KW-1185">Reference proteome</keyword>
<dbReference type="AlphaFoldDB" id="A0A9X2KCB2"/>
<proteinExistence type="predicted"/>
<name>A0A9X2KCB2_9MICO</name>
<protein>
    <submittedName>
        <fullName evidence="3">Molibdopterin-dependent oxidoreductase YjgC</fullName>
    </submittedName>
</protein>
<evidence type="ECO:0000313" key="4">
    <source>
        <dbReference type="Proteomes" id="UP001139722"/>
    </source>
</evidence>
<organism evidence="3 4">
    <name type="scientific">Agromyces terreus</name>
    <dbReference type="NCBI Taxonomy" id="424795"/>
    <lineage>
        <taxon>Bacteria</taxon>
        <taxon>Bacillati</taxon>
        <taxon>Actinomycetota</taxon>
        <taxon>Actinomycetes</taxon>
        <taxon>Micrococcales</taxon>
        <taxon>Microbacteriaceae</taxon>
        <taxon>Agromyces</taxon>
    </lineage>
</organism>
<dbReference type="InterPro" id="IPR036010">
    <property type="entry name" value="2Fe-2S_ferredoxin-like_sf"/>
</dbReference>
<comment type="caution">
    <text evidence="3">The sequence shown here is derived from an EMBL/GenBank/DDBJ whole genome shotgun (WGS) entry which is preliminary data.</text>
</comment>
<dbReference type="GO" id="GO:0016491">
    <property type="term" value="F:oxidoreductase activity"/>
    <property type="evidence" value="ECO:0007669"/>
    <property type="project" value="UniProtKB-KW"/>
</dbReference>
<dbReference type="Pfam" id="PF13510">
    <property type="entry name" value="Fer2_4"/>
    <property type="match status" value="1"/>
</dbReference>
<evidence type="ECO:0000256" key="1">
    <source>
        <dbReference type="ARBA" id="ARBA00023002"/>
    </source>
</evidence>
<gene>
    <name evidence="3" type="ORF">BJ978_001726</name>
</gene>
<sequence length="107" mass="11312">MPARPVPAHRDPIRPGAATPIVISIDGDPVSGVEGQTIAGVVLATGRLAWRRTSVDGRPRGLFCGIGVCFDCIVTVNGERDVRACQRRAGDGDVVESQHDELPEAAR</sequence>
<dbReference type="SUPFAM" id="SSF54292">
    <property type="entry name" value="2Fe-2S ferredoxin-like"/>
    <property type="match status" value="1"/>
</dbReference>
<dbReference type="OrthoDB" id="573392at2"/>
<feature type="region of interest" description="Disordered" evidence="2">
    <location>
        <begin position="87"/>
        <end position="107"/>
    </location>
</feature>
<dbReference type="Gene3D" id="3.10.20.440">
    <property type="entry name" value="2Fe-2S iron-sulphur cluster binding domain, sarcosine oxidase, alpha subunit, N-terminal domain"/>
    <property type="match status" value="1"/>
</dbReference>
<accession>A0A9X2KCB2</accession>
<reference evidence="3" key="1">
    <citation type="submission" date="2022-06" db="EMBL/GenBank/DDBJ databases">
        <title>Sequencing the genomes of 1000 actinobacteria strains.</title>
        <authorList>
            <person name="Klenk H.-P."/>
        </authorList>
    </citation>
    <scope>NUCLEOTIDE SEQUENCE</scope>
    <source>
        <strain evidence="3">DSM 22016</strain>
    </source>
</reference>
<evidence type="ECO:0000256" key="2">
    <source>
        <dbReference type="SAM" id="MobiDB-lite"/>
    </source>
</evidence>
<evidence type="ECO:0000313" key="3">
    <source>
        <dbReference type="EMBL" id="MCP2371050.1"/>
    </source>
</evidence>
<dbReference type="EMBL" id="JAMZDY010000001">
    <property type="protein sequence ID" value="MCP2371050.1"/>
    <property type="molecule type" value="Genomic_DNA"/>
</dbReference>
<dbReference type="Proteomes" id="UP001139722">
    <property type="component" value="Unassembled WGS sequence"/>
</dbReference>
<dbReference type="InterPro" id="IPR042204">
    <property type="entry name" value="2Fe-2S-bd_N"/>
</dbReference>